<dbReference type="Pfam" id="PF26187">
    <property type="entry name" value="Ig_NPHP4_4th"/>
    <property type="match status" value="1"/>
</dbReference>
<protein>
    <recommendedName>
        <fullName evidence="7">Nephrocystin-4</fullName>
    </recommendedName>
</protein>
<dbReference type="InterPro" id="IPR058686">
    <property type="entry name" value="Ig_NPHP4_3rd"/>
</dbReference>
<feature type="domain" description="NPHP4 Ig-like" evidence="2">
    <location>
        <begin position="174"/>
        <end position="256"/>
    </location>
</feature>
<dbReference type="InterPro" id="IPR029775">
    <property type="entry name" value="NPHP4"/>
</dbReference>
<dbReference type="GO" id="GO:0097730">
    <property type="term" value="C:non-motile cilium"/>
    <property type="evidence" value="ECO:0007669"/>
    <property type="project" value="InterPro"/>
</dbReference>
<accession>A0A9D4GWL2</accession>
<keyword evidence="6" id="KW-1185">Reference proteome</keyword>
<dbReference type="PANTHER" id="PTHR31043">
    <property type="entry name" value="NEPHROCYSTIN-4"/>
    <property type="match status" value="1"/>
</dbReference>
<feature type="region of interest" description="Disordered" evidence="1">
    <location>
        <begin position="1"/>
        <end position="26"/>
    </location>
</feature>
<proteinExistence type="predicted"/>
<feature type="domain" description="NPHP4 Ig-like" evidence="4">
    <location>
        <begin position="66"/>
        <end position="162"/>
    </location>
</feature>
<evidence type="ECO:0000259" key="3">
    <source>
        <dbReference type="Pfam" id="PF26187"/>
    </source>
</evidence>
<name>A0A9D4GWL2_DREPO</name>
<dbReference type="PANTHER" id="PTHR31043:SF3">
    <property type="entry name" value="NEPHROCYSTIN-4"/>
    <property type="match status" value="1"/>
</dbReference>
<dbReference type="GO" id="GO:0036064">
    <property type="term" value="C:ciliary basal body"/>
    <property type="evidence" value="ECO:0007669"/>
    <property type="project" value="TreeGrafter"/>
</dbReference>
<sequence length="359" mass="40617">MFKADQSVNPQGPVDPFRHEPKTKARMNDAFKPRTLKVFFKSEDEKPLAILLLKVEPQPHVINKTFRFHSPEQTFLKKSIRLPPLDTLPGAPVGSGNSVKALVRCSDPNIICDTKTTQPGEPQDIFIKVPVGASPQIKRFFMSVYLDPFMARPVQIWQFYIHALQRVDVSAVEGQTSRFSLILKGTQASRLVQCYSSHPQEMSLYPSEQVMLAAGATHELNVAIRPMLEGFKYFYINVVDIEFHQLVRTWLICVNSRAPMISRAFELVLPVGGGKGCSKKITYTNPYPHRKTFVLRCNRDDLLQFKDTTLDIEGLGTATIGLRFSPVMRSGPAEILVFINDEDDKNEETFKVSALYQRV</sequence>
<dbReference type="EMBL" id="JAIWYP010000005">
    <property type="protein sequence ID" value="KAH3821252.1"/>
    <property type="molecule type" value="Genomic_DNA"/>
</dbReference>
<dbReference type="GO" id="GO:0090090">
    <property type="term" value="P:negative regulation of canonical Wnt signaling pathway"/>
    <property type="evidence" value="ECO:0007669"/>
    <property type="project" value="InterPro"/>
</dbReference>
<evidence type="ECO:0000256" key="1">
    <source>
        <dbReference type="SAM" id="MobiDB-lite"/>
    </source>
</evidence>
<reference evidence="5" key="2">
    <citation type="submission" date="2020-11" db="EMBL/GenBank/DDBJ databases">
        <authorList>
            <person name="McCartney M.A."/>
            <person name="Auch B."/>
            <person name="Kono T."/>
            <person name="Mallez S."/>
            <person name="Becker A."/>
            <person name="Gohl D.M."/>
            <person name="Silverstein K.A.T."/>
            <person name="Koren S."/>
            <person name="Bechman K.B."/>
            <person name="Herman A."/>
            <person name="Abrahante J.E."/>
            <person name="Garbe J."/>
        </authorList>
    </citation>
    <scope>NUCLEOTIDE SEQUENCE</scope>
    <source>
        <strain evidence="5">Duluth1</strain>
        <tissue evidence="5">Whole animal</tissue>
    </source>
</reference>
<reference evidence="5" key="1">
    <citation type="journal article" date="2019" name="bioRxiv">
        <title>The Genome of the Zebra Mussel, Dreissena polymorpha: A Resource for Invasive Species Research.</title>
        <authorList>
            <person name="McCartney M.A."/>
            <person name="Auch B."/>
            <person name="Kono T."/>
            <person name="Mallez S."/>
            <person name="Zhang Y."/>
            <person name="Obille A."/>
            <person name="Becker A."/>
            <person name="Abrahante J.E."/>
            <person name="Garbe J."/>
            <person name="Badalamenti J.P."/>
            <person name="Herman A."/>
            <person name="Mangelson H."/>
            <person name="Liachko I."/>
            <person name="Sullivan S."/>
            <person name="Sone E.D."/>
            <person name="Koren S."/>
            <person name="Silverstein K.A.T."/>
            <person name="Beckman K.B."/>
            <person name="Gohl D.M."/>
        </authorList>
    </citation>
    <scope>NUCLEOTIDE SEQUENCE</scope>
    <source>
        <strain evidence="5">Duluth1</strain>
        <tissue evidence="5">Whole animal</tissue>
    </source>
</reference>
<dbReference type="InterPro" id="IPR058688">
    <property type="entry name" value="Ig_NPHP4_2nd"/>
</dbReference>
<dbReference type="GO" id="GO:1904491">
    <property type="term" value="P:protein localization to ciliary transition zone"/>
    <property type="evidence" value="ECO:0007669"/>
    <property type="project" value="TreeGrafter"/>
</dbReference>
<dbReference type="GO" id="GO:0035869">
    <property type="term" value="C:ciliary transition zone"/>
    <property type="evidence" value="ECO:0007669"/>
    <property type="project" value="TreeGrafter"/>
</dbReference>
<feature type="domain" description="NPHP4 Ig-like" evidence="3">
    <location>
        <begin position="262"/>
        <end position="357"/>
    </location>
</feature>
<dbReference type="Pfam" id="PF26015">
    <property type="entry name" value="Ig_NPH4_3rd"/>
    <property type="match status" value="1"/>
</dbReference>
<dbReference type="InterPro" id="IPR058685">
    <property type="entry name" value="Ig_NPHP4_4th"/>
</dbReference>
<dbReference type="AlphaFoldDB" id="A0A9D4GWL2"/>
<gene>
    <name evidence="5" type="ORF">DPMN_123014</name>
</gene>
<evidence type="ECO:0008006" key="7">
    <source>
        <dbReference type="Google" id="ProtNLM"/>
    </source>
</evidence>
<evidence type="ECO:0000313" key="5">
    <source>
        <dbReference type="EMBL" id="KAH3821252.1"/>
    </source>
</evidence>
<organism evidence="5 6">
    <name type="scientific">Dreissena polymorpha</name>
    <name type="common">Zebra mussel</name>
    <name type="synonym">Mytilus polymorpha</name>
    <dbReference type="NCBI Taxonomy" id="45954"/>
    <lineage>
        <taxon>Eukaryota</taxon>
        <taxon>Metazoa</taxon>
        <taxon>Spiralia</taxon>
        <taxon>Lophotrochozoa</taxon>
        <taxon>Mollusca</taxon>
        <taxon>Bivalvia</taxon>
        <taxon>Autobranchia</taxon>
        <taxon>Heteroconchia</taxon>
        <taxon>Euheterodonta</taxon>
        <taxon>Imparidentia</taxon>
        <taxon>Neoheterodontei</taxon>
        <taxon>Myida</taxon>
        <taxon>Dreissenoidea</taxon>
        <taxon>Dreissenidae</taxon>
        <taxon>Dreissena</taxon>
    </lineage>
</organism>
<dbReference type="GO" id="GO:0097546">
    <property type="term" value="C:ciliary base"/>
    <property type="evidence" value="ECO:0007669"/>
    <property type="project" value="TreeGrafter"/>
</dbReference>
<dbReference type="Proteomes" id="UP000828390">
    <property type="component" value="Unassembled WGS sequence"/>
</dbReference>
<evidence type="ECO:0000259" key="2">
    <source>
        <dbReference type="Pfam" id="PF26015"/>
    </source>
</evidence>
<evidence type="ECO:0000259" key="4">
    <source>
        <dbReference type="Pfam" id="PF26189"/>
    </source>
</evidence>
<dbReference type="Pfam" id="PF26189">
    <property type="entry name" value="Ig_NPHP4_2nd"/>
    <property type="match status" value="1"/>
</dbReference>
<feature type="compositionally biased region" description="Basic and acidic residues" evidence="1">
    <location>
        <begin position="16"/>
        <end position="26"/>
    </location>
</feature>
<evidence type="ECO:0000313" key="6">
    <source>
        <dbReference type="Proteomes" id="UP000828390"/>
    </source>
</evidence>
<comment type="caution">
    <text evidence="5">The sequence shown here is derived from an EMBL/GenBank/DDBJ whole genome shotgun (WGS) entry which is preliminary data.</text>
</comment>
<feature type="compositionally biased region" description="Polar residues" evidence="1">
    <location>
        <begin position="1"/>
        <end position="10"/>
    </location>
</feature>